<gene>
    <name evidence="1" type="ORF">RCL2_002198300</name>
</gene>
<protein>
    <submittedName>
        <fullName evidence="1">Uncharacterized protein</fullName>
    </submittedName>
</protein>
<reference evidence="1" key="1">
    <citation type="submission" date="2019-10" db="EMBL/GenBank/DDBJ databases">
        <title>Conservation and host-specific expression of non-tandemly repeated heterogenous ribosome RNA gene in arbuscular mycorrhizal fungi.</title>
        <authorList>
            <person name="Maeda T."/>
            <person name="Kobayashi Y."/>
            <person name="Nakagawa T."/>
            <person name="Ezawa T."/>
            <person name="Yamaguchi K."/>
            <person name="Bino T."/>
            <person name="Nishimoto Y."/>
            <person name="Shigenobu S."/>
            <person name="Kawaguchi M."/>
        </authorList>
    </citation>
    <scope>NUCLEOTIDE SEQUENCE</scope>
    <source>
        <strain evidence="1">HR1</strain>
    </source>
</reference>
<name>A0A8H3LZT3_9GLOM</name>
<proteinExistence type="predicted"/>
<evidence type="ECO:0000313" key="2">
    <source>
        <dbReference type="Proteomes" id="UP000615446"/>
    </source>
</evidence>
<dbReference type="AlphaFoldDB" id="A0A8H3LZT3"/>
<evidence type="ECO:0000313" key="1">
    <source>
        <dbReference type="EMBL" id="GES95306.1"/>
    </source>
</evidence>
<sequence length="81" mass="9615">MGRKYIQIGFTDTIELKKRHNKRGTTENLTILNRIDINDEQLTTIGMSREELTKLKEEELEDKAKRRKISETLNKRHNSMN</sequence>
<accession>A0A8H3LZT3</accession>
<dbReference type="Proteomes" id="UP000615446">
    <property type="component" value="Unassembled WGS sequence"/>
</dbReference>
<organism evidence="1 2">
    <name type="scientific">Rhizophagus clarus</name>
    <dbReference type="NCBI Taxonomy" id="94130"/>
    <lineage>
        <taxon>Eukaryota</taxon>
        <taxon>Fungi</taxon>
        <taxon>Fungi incertae sedis</taxon>
        <taxon>Mucoromycota</taxon>
        <taxon>Glomeromycotina</taxon>
        <taxon>Glomeromycetes</taxon>
        <taxon>Glomerales</taxon>
        <taxon>Glomeraceae</taxon>
        <taxon>Rhizophagus</taxon>
    </lineage>
</organism>
<comment type="caution">
    <text evidence="1">The sequence shown here is derived from an EMBL/GenBank/DDBJ whole genome shotgun (WGS) entry which is preliminary data.</text>
</comment>
<dbReference type="EMBL" id="BLAL01000242">
    <property type="protein sequence ID" value="GES95306.1"/>
    <property type="molecule type" value="Genomic_DNA"/>
</dbReference>